<dbReference type="PRINTS" id="PR00031">
    <property type="entry name" value="HTHREPRESSR"/>
</dbReference>
<evidence type="ECO:0000256" key="3">
    <source>
        <dbReference type="ARBA" id="ARBA00023125"/>
    </source>
</evidence>
<feature type="region of interest" description="Disordered" evidence="13">
    <location>
        <begin position="216"/>
        <end position="247"/>
    </location>
</feature>
<feature type="region of interest" description="Disordered" evidence="13">
    <location>
        <begin position="1"/>
        <end position="26"/>
    </location>
</feature>
<evidence type="ECO:0000256" key="5">
    <source>
        <dbReference type="ARBA" id="ARBA00023163"/>
    </source>
</evidence>
<name>Q27W78_WHEAT</name>
<evidence type="ECO:0000256" key="12">
    <source>
        <dbReference type="SAM" id="Coils"/>
    </source>
</evidence>
<dbReference type="PROSITE" id="PS00027">
    <property type="entry name" value="HOMEOBOX_1"/>
    <property type="match status" value="1"/>
</dbReference>
<dbReference type="Pfam" id="PF02183">
    <property type="entry name" value="HALZ"/>
    <property type="match status" value="1"/>
</dbReference>
<feature type="domain" description="Homeobox" evidence="14">
    <location>
        <begin position="52"/>
        <end position="108"/>
    </location>
</feature>
<feature type="DNA-binding region" description="Homeobox" evidence="9">
    <location>
        <begin position="54"/>
        <end position="109"/>
    </location>
</feature>
<dbReference type="EMBL" id="DQ353855">
    <property type="protein sequence ID" value="ABC86566.1"/>
    <property type="molecule type" value="mRNA"/>
</dbReference>
<dbReference type="InterPro" id="IPR001356">
    <property type="entry name" value="HD"/>
</dbReference>
<feature type="compositionally biased region" description="Acidic residues" evidence="13">
    <location>
        <begin position="216"/>
        <end position="225"/>
    </location>
</feature>
<evidence type="ECO:0000259" key="14">
    <source>
        <dbReference type="PROSITE" id="PS50071"/>
    </source>
</evidence>
<dbReference type="FunFam" id="1.10.10.60:FF:000242">
    <property type="entry name" value="Homeobox-leucine zipper protein HOX13"/>
    <property type="match status" value="1"/>
</dbReference>
<dbReference type="InterPro" id="IPR045224">
    <property type="entry name" value="HDZip_class_I_plant"/>
</dbReference>
<keyword evidence="4 9" id="KW-0371">Homeobox</keyword>
<evidence type="ECO:0000256" key="13">
    <source>
        <dbReference type="SAM" id="MobiDB-lite"/>
    </source>
</evidence>
<dbReference type="PANTHER" id="PTHR24326:SF547">
    <property type="entry name" value="HOMEOBOX-LEUCINE ZIPPER PROTEIN ATHB-6"/>
    <property type="match status" value="1"/>
</dbReference>
<dbReference type="SMART" id="SM00389">
    <property type="entry name" value="HOX"/>
    <property type="match status" value="1"/>
</dbReference>
<dbReference type="InterPro" id="IPR017970">
    <property type="entry name" value="Homeobox_CS"/>
</dbReference>
<evidence type="ECO:0000256" key="7">
    <source>
        <dbReference type="ARBA" id="ARBA00025748"/>
    </source>
</evidence>
<evidence type="ECO:0000256" key="10">
    <source>
        <dbReference type="RuleBase" id="RU000682"/>
    </source>
</evidence>
<dbReference type="GO" id="GO:0000981">
    <property type="term" value="F:DNA-binding transcription factor activity, RNA polymerase II-specific"/>
    <property type="evidence" value="ECO:0007669"/>
    <property type="project" value="UniProtKB-UniRule"/>
</dbReference>
<protein>
    <recommendedName>
        <fullName evidence="11">Homeobox-leucine zipper protein</fullName>
    </recommendedName>
    <alternativeName>
        <fullName evidence="11">HD-ZIP protein</fullName>
    </alternativeName>
    <alternativeName>
        <fullName evidence="11">Homeodomain transcription factor</fullName>
    </alternativeName>
</protein>
<evidence type="ECO:0000256" key="4">
    <source>
        <dbReference type="ARBA" id="ARBA00023155"/>
    </source>
</evidence>
<evidence type="ECO:0000256" key="1">
    <source>
        <dbReference type="ARBA" id="ARBA00004123"/>
    </source>
</evidence>
<evidence type="ECO:0000256" key="6">
    <source>
        <dbReference type="ARBA" id="ARBA00023242"/>
    </source>
</evidence>
<dbReference type="CDD" id="cd00086">
    <property type="entry name" value="homeodomain"/>
    <property type="match status" value="1"/>
</dbReference>
<dbReference type="Gene3D" id="1.10.10.60">
    <property type="entry name" value="Homeodomain-like"/>
    <property type="match status" value="1"/>
</dbReference>
<evidence type="ECO:0000256" key="2">
    <source>
        <dbReference type="ARBA" id="ARBA00023015"/>
    </source>
</evidence>
<sequence length="247" mass="26845">MKRPGGGNPSSHLQMASPNDMDYGVVGMEADGDAEEEMMACGGGGGGCGGGEKKRRLSAEQVRALERSFEVENKLEPERKARLARDLGLQPRQVAVWFQNRRARWKTKQLERDYNALRHSYDALRVDHDALRRDKEALLAEIKDLKGKLGDEEAAASFTSVKEEPAASDGPPPAGMGSSDSDSSGVLNDTDALGAAAAGHGQVFLHGNFLKVEEDETGFLDDEEPCGGFFADEPPLAWWTEPTDPWK</sequence>
<comment type="similarity">
    <text evidence="7 11">Belongs to the HD-ZIP homeobox family. Class I subfamily.</text>
</comment>
<feature type="region of interest" description="Disordered" evidence="13">
    <location>
        <begin position="156"/>
        <end position="190"/>
    </location>
</feature>
<feature type="coiled-coil region" evidence="12">
    <location>
        <begin position="121"/>
        <end position="155"/>
    </location>
</feature>
<organism evidence="15">
    <name type="scientific">Triticum aestivum</name>
    <name type="common">Wheat</name>
    <dbReference type="NCBI Taxonomy" id="4565"/>
    <lineage>
        <taxon>Eukaryota</taxon>
        <taxon>Viridiplantae</taxon>
        <taxon>Streptophyta</taxon>
        <taxon>Embryophyta</taxon>
        <taxon>Tracheophyta</taxon>
        <taxon>Spermatophyta</taxon>
        <taxon>Magnoliopsida</taxon>
        <taxon>Liliopsida</taxon>
        <taxon>Poales</taxon>
        <taxon>Poaceae</taxon>
        <taxon>BOP clade</taxon>
        <taxon>Pooideae</taxon>
        <taxon>Triticodae</taxon>
        <taxon>Triticeae</taxon>
        <taxon>Triticinae</taxon>
        <taxon>Triticum</taxon>
    </lineage>
</organism>
<keyword evidence="6 9" id="KW-0539">Nucleus</keyword>
<dbReference type="GO" id="GO:0043565">
    <property type="term" value="F:sequence-specific DNA binding"/>
    <property type="evidence" value="ECO:0007669"/>
    <property type="project" value="InterPro"/>
</dbReference>
<evidence type="ECO:0000256" key="9">
    <source>
        <dbReference type="PROSITE-ProRule" id="PRU00108"/>
    </source>
</evidence>
<dbReference type="InterPro" id="IPR000047">
    <property type="entry name" value="HTH_motif"/>
</dbReference>
<accession>Q27W78</accession>
<comment type="function">
    <text evidence="11">Transcription factor.</text>
</comment>
<feature type="compositionally biased region" description="Low complexity" evidence="13">
    <location>
        <begin position="175"/>
        <end position="185"/>
    </location>
</feature>
<comment type="subcellular location">
    <subcellularLocation>
        <location evidence="1 9 10">Nucleus</location>
    </subcellularLocation>
</comment>
<keyword evidence="12" id="KW-0175">Coiled coil</keyword>
<keyword evidence="2 11" id="KW-0805">Transcription regulation</keyword>
<dbReference type="Pfam" id="PF00046">
    <property type="entry name" value="Homeodomain"/>
    <property type="match status" value="1"/>
</dbReference>
<keyword evidence="3 9" id="KW-0238">DNA-binding</keyword>
<dbReference type="ExpressionAtlas" id="Q27W78">
    <property type="expression patterns" value="baseline and differential"/>
</dbReference>
<dbReference type="InterPro" id="IPR009057">
    <property type="entry name" value="Homeodomain-like_sf"/>
</dbReference>
<evidence type="ECO:0000256" key="11">
    <source>
        <dbReference type="RuleBase" id="RU369038"/>
    </source>
</evidence>
<proteinExistence type="evidence at transcript level"/>
<keyword evidence="5 11" id="KW-0804">Transcription</keyword>
<evidence type="ECO:0000313" key="15">
    <source>
        <dbReference type="EMBL" id="ABC86566.1"/>
    </source>
</evidence>
<comment type="function">
    <text evidence="8">Probable transcription factor.</text>
</comment>
<reference evidence="15" key="1">
    <citation type="journal article" date="2006" name="Plant Methods">
        <title>Isolation of plant transcription factors using a modified yeast one-hybrid system.</title>
        <authorList>
            <person name="Lopato S."/>
            <person name="Bazanova N."/>
            <person name="Morran S."/>
            <person name="Milligan A.S."/>
            <person name="Shirley N."/>
            <person name="Langridge P."/>
        </authorList>
    </citation>
    <scope>NUCLEOTIDE SEQUENCE</scope>
    <source>
        <tissue evidence="15">Syncytial endosperm</tissue>
    </source>
</reference>
<dbReference type="InterPro" id="IPR003106">
    <property type="entry name" value="Leu_zip_homeo"/>
</dbReference>
<dbReference type="AlphaFoldDB" id="Q27W78"/>
<dbReference type="PROSITE" id="PS50071">
    <property type="entry name" value="HOMEOBOX_2"/>
    <property type="match status" value="1"/>
</dbReference>
<evidence type="ECO:0000256" key="8">
    <source>
        <dbReference type="ARBA" id="ARBA00037260"/>
    </source>
</evidence>
<dbReference type="GO" id="GO:0005634">
    <property type="term" value="C:nucleus"/>
    <property type="evidence" value="ECO:0007669"/>
    <property type="project" value="UniProtKB-SubCell"/>
</dbReference>
<dbReference type="PANTHER" id="PTHR24326">
    <property type="entry name" value="HOMEOBOX-LEUCINE ZIPPER PROTEIN"/>
    <property type="match status" value="1"/>
</dbReference>
<dbReference type="SUPFAM" id="SSF46689">
    <property type="entry name" value="Homeodomain-like"/>
    <property type="match status" value="1"/>
</dbReference>